<dbReference type="OrthoDB" id="536948at2759"/>
<evidence type="ECO:0000313" key="15">
    <source>
        <dbReference type="RefSeq" id="XP_042559415.1"/>
    </source>
</evidence>
<dbReference type="PROSITE" id="PS00420">
    <property type="entry name" value="SRCR_1"/>
    <property type="match status" value="5"/>
</dbReference>
<keyword evidence="2" id="KW-0964">Secreted</keyword>
<feature type="disulfide bond" evidence="11">
    <location>
        <begin position="350"/>
        <end position="414"/>
    </location>
</feature>
<gene>
    <name evidence="15" type="primary">LOC105906192</name>
</gene>
<feature type="disulfide bond" evidence="11">
    <location>
        <begin position="77"/>
        <end position="87"/>
    </location>
</feature>
<dbReference type="PANTHER" id="PTHR48071:SF15">
    <property type="entry name" value="SRCR DOMAIN-CONTAINING PROTEIN"/>
    <property type="match status" value="1"/>
</dbReference>
<proteinExistence type="predicted"/>
<keyword evidence="6" id="KW-0675">Receptor</keyword>
<feature type="disulfide bond" evidence="11">
    <location>
        <begin position="289"/>
        <end position="299"/>
    </location>
</feature>
<evidence type="ECO:0000256" key="11">
    <source>
        <dbReference type="PROSITE-ProRule" id="PRU00196"/>
    </source>
</evidence>
<dbReference type="Proteomes" id="UP000515152">
    <property type="component" value="Chromosome 24"/>
</dbReference>
<dbReference type="PROSITE" id="PS50287">
    <property type="entry name" value="SRCR_2"/>
    <property type="match status" value="5"/>
</dbReference>
<keyword evidence="14" id="KW-1185">Reference proteome</keyword>
<feature type="disulfide bond" evidence="11">
    <location>
        <begin position="184"/>
        <end position="194"/>
    </location>
</feature>
<accession>A0A8M1KAB4</accession>
<keyword evidence="4" id="KW-0677">Repeat</keyword>
<evidence type="ECO:0000256" key="10">
    <source>
        <dbReference type="ARBA" id="ARBA00069168"/>
    </source>
</evidence>
<keyword evidence="3" id="KW-0732">Signal</keyword>
<dbReference type="SMART" id="SM00202">
    <property type="entry name" value="SR"/>
    <property type="match status" value="5"/>
</dbReference>
<dbReference type="FunFam" id="3.10.250.10:FF:000007">
    <property type="entry name" value="Soluble scavenger receptor cysteine-rich domain-containing protein SSC5D"/>
    <property type="match status" value="1"/>
</dbReference>
<feature type="disulfide bond" evidence="11">
    <location>
        <begin position="245"/>
        <end position="309"/>
    </location>
</feature>
<feature type="domain" description="SRCR" evidence="13">
    <location>
        <begin position="325"/>
        <end position="425"/>
    </location>
</feature>
<sequence>MSYANENATQIRVVNGDNSCSGRVEIYHNGEWGTVCDDNWDLSDAEVVCRQLGCGKAVSVAYFGPGSGKIWLDDVRCTGAESSITQCSHRGFGIHDCVAREDAGVVCSGMAPNQIRVVNGDSSCSGRVEIYHNGEWGTVCDDSWDLSDAEVVCRQLGCGKAVRAPPQASFGQGSGKIWLDNVKCTGAEMSITQCSHNGFGIHNCVAREDAGVVCSGANQIRVVHGDNSCSGRVEIYHNGEWGTVCDDLWDLIDAEVVCRQLGCGKAVRAPPQASFGQGSGKIWLDNVKCTGAEMSITQCSHNGFGIHNCVAREDAGVVCSGANQIRVVHGDNSCSGRVEIYHNGEWGTVCDDSWDLIDAEVVCRQLGCGNAVSAPRIAYFGRGSGKIWLDNVGCTGAESSITQCSHRGFGNHNCAHYEDAGVVCSDANQIRVVNGDSSCSGRVEIYHNGEWGTVCDDNWDLSDAEVVCRQLGCGKAVGVASFGPGLKRKQIVRVEFQVNSGLLLNDAEFQERLMDQIRRKLQEEGLPVNTTLSWRKQPDGQIFHKKNEKKEKKERKRKSKDEF</sequence>
<evidence type="ECO:0000313" key="14">
    <source>
        <dbReference type="Proteomes" id="UP000515152"/>
    </source>
</evidence>
<evidence type="ECO:0000256" key="9">
    <source>
        <dbReference type="ARBA" id="ARBA00064153"/>
    </source>
</evidence>
<dbReference type="RefSeq" id="XP_042559415.1">
    <property type="nucleotide sequence ID" value="XM_042703481.1"/>
</dbReference>
<feature type="disulfide bond" evidence="11">
    <location>
        <begin position="258"/>
        <end position="319"/>
    </location>
</feature>
<protein>
    <recommendedName>
        <fullName evidence="10">Soluble scavenger receptor cysteine-rich domain-containing protein SSC5D</fullName>
    </recommendedName>
</protein>
<feature type="region of interest" description="Disordered" evidence="12">
    <location>
        <begin position="534"/>
        <end position="563"/>
    </location>
</feature>
<evidence type="ECO:0000256" key="5">
    <source>
        <dbReference type="ARBA" id="ARBA00023157"/>
    </source>
</evidence>
<dbReference type="GO" id="GO:0016020">
    <property type="term" value="C:membrane"/>
    <property type="evidence" value="ECO:0007669"/>
    <property type="project" value="InterPro"/>
</dbReference>
<dbReference type="AlphaFoldDB" id="A0A8M1KAB4"/>
<feature type="compositionally biased region" description="Basic residues" evidence="12">
    <location>
        <begin position="543"/>
        <end position="563"/>
    </location>
</feature>
<reference evidence="15" key="1">
    <citation type="submission" date="2025-08" db="UniProtKB">
        <authorList>
            <consortium name="RefSeq"/>
        </authorList>
    </citation>
    <scope>IDENTIFICATION</scope>
</reference>
<evidence type="ECO:0000256" key="7">
    <source>
        <dbReference type="ARBA" id="ARBA00023180"/>
    </source>
</evidence>
<comment type="subcellular location">
    <subcellularLocation>
        <location evidence="1">Secreted</location>
    </subcellularLocation>
</comment>
<name>A0A8M1KAB4_CLUHA</name>
<feature type="disulfide bond" evidence="11">
    <location>
        <begin position="394"/>
        <end position="404"/>
    </location>
</feature>
<organism evidence="14 15">
    <name type="scientific">Clupea harengus</name>
    <name type="common">Atlantic herring</name>
    <dbReference type="NCBI Taxonomy" id="7950"/>
    <lineage>
        <taxon>Eukaryota</taxon>
        <taxon>Metazoa</taxon>
        <taxon>Chordata</taxon>
        <taxon>Craniata</taxon>
        <taxon>Vertebrata</taxon>
        <taxon>Euteleostomi</taxon>
        <taxon>Actinopterygii</taxon>
        <taxon>Neopterygii</taxon>
        <taxon>Teleostei</taxon>
        <taxon>Clupei</taxon>
        <taxon>Clupeiformes</taxon>
        <taxon>Clupeoidei</taxon>
        <taxon>Clupeidae</taxon>
        <taxon>Clupea</taxon>
    </lineage>
</organism>
<evidence type="ECO:0000256" key="1">
    <source>
        <dbReference type="ARBA" id="ARBA00004613"/>
    </source>
</evidence>
<keyword evidence="7" id="KW-0325">Glycoprotein</keyword>
<evidence type="ECO:0000259" key="13">
    <source>
        <dbReference type="PROSITE" id="PS50287"/>
    </source>
</evidence>
<feature type="disulfide bond" evidence="11">
    <location>
        <begin position="363"/>
        <end position="424"/>
    </location>
</feature>
<dbReference type="FunFam" id="3.10.250.10:FF:000006">
    <property type="entry name" value="neurotrypsin isoform X2"/>
    <property type="match status" value="4"/>
</dbReference>
<feature type="domain" description="SRCR" evidence="13">
    <location>
        <begin position="430"/>
        <end position="477"/>
    </location>
</feature>
<comment type="function">
    <text evidence="8">Binds to extracellular matrix proteins. Binds to pathogen-associated molecular patterns (PAMPs) present on the cell walls of Gram-positive and Gram-negative bacteria and fungi, behaving as a pattern recognition receptor (PRR). Induces bacterial and fungal aggregation and subsequent inhibition of PAMP-induced cytokine release. Does not possess intrinsic bactericidal activity. May play a role in the innate defense and homeostasis of certain epithelial surfaces.</text>
</comment>
<dbReference type="GeneID" id="105906192"/>
<comment type="caution">
    <text evidence="11">Lacks conserved residue(s) required for the propagation of feature annotation.</text>
</comment>
<evidence type="ECO:0000256" key="4">
    <source>
        <dbReference type="ARBA" id="ARBA00022737"/>
    </source>
</evidence>
<feature type="disulfide bond" evidence="11">
    <location>
        <begin position="153"/>
        <end position="214"/>
    </location>
</feature>
<feature type="domain" description="SRCR" evidence="13">
    <location>
        <begin position="115"/>
        <end position="215"/>
    </location>
</feature>
<comment type="subunit">
    <text evidence="9">Interacts with LGALS1 and laminin.</text>
</comment>
<feature type="domain" description="SRCR" evidence="13">
    <location>
        <begin position="11"/>
        <end position="108"/>
    </location>
</feature>
<evidence type="ECO:0000256" key="8">
    <source>
        <dbReference type="ARBA" id="ARBA00058074"/>
    </source>
</evidence>
<evidence type="ECO:0000256" key="2">
    <source>
        <dbReference type="ARBA" id="ARBA00022525"/>
    </source>
</evidence>
<keyword evidence="5 11" id="KW-1015">Disulfide bond</keyword>
<feature type="disulfide bond" evidence="11">
    <location>
        <begin position="140"/>
        <end position="204"/>
    </location>
</feature>
<feature type="domain" description="SRCR" evidence="13">
    <location>
        <begin position="220"/>
        <end position="320"/>
    </location>
</feature>
<evidence type="ECO:0000256" key="6">
    <source>
        <dbReference type="ARBA" id="ARBA00023170"/>
    </source>
</evidence>
<evidence type="ECO:0000256" key="12">
    <source>
        <dbReference type="SAM" id="MobiDB-lite"/>
    </source>
</evidence>
<dbReference type="InterPro" id="IPR001190">
    <property type="entry name" value="SRCR"/>
</dbReference>
<dbReference type="PANTHER" id="PTHR48071">
    <property type="entry name" value="SRCR DOMAIN-CONTAINING PROTEIN"/>
    <property type="match status" value="1"/>
</dbReference>
<dbReference type="KEGG" id="char:105906192"/>
<dbReference type="Pfam" id="PF00530">
    <property type="entry name" value="SRCR"/>
    <property type="match status" value="5"/>
</dbReference>
<evidence type="ECO:0000256" key="3">
    <source>
        <dbReference type="ARBA" id="ARBA00022729"/>
    </source>
</evidence>